<dbReference type="EMBL" id="FNQM01000011">
    <property type="protein sequence ID" value="SEA77411.1"/>
    <property type="molecule type" value="Genomic_DNA"/>
</dbReference>
<evidence type="ECO:0000313" key="7">
    <source>
        <dbReference type="EMBL" id="SEA77411.1"/>
    </source>
</evidence>
<sequence length="345" mass="36865">MGAAPERMGAAPERSGRAALAGGEGAEEPPSLLARLFGCASRRKTASHQQGAGDAGVDAAALEEERDLLANVKRMRDQRVEDVMIPRADIVSAPASATLEELVAVFRDASLTRVPVFRETLDDPIGFIHLKDLAFAYGFDGAEARAKFDIHRHMRPLLYVPPSMPTAKLLQRMQASRKHIALIIDEYGGVDGLVTIEDLVEQIVGEIDDEHDGADPAPWREESKGVFVALARADVAAFEEAAGVDLLPPDLDEDVDTLGGLVFMLSNRVPERGEVIETPDGHEFEVIEADPRRIKRLRVTLAGSGPDRGVKRPARPAGGDAPPAQGGADAAPTPDRKDGATSEAA</sequence>
<dbReference type="SUPFAM" id="SSF54631">
    <property type="entry name" value="CBS-domain pair"/>
    <property type="match status" value="1"/>
</dbReference>
<dbReference type="PANTHER" id="PTHR22777:SF27">
    <property type="entry name" value="MAGNESIUM AND COBALT EFFLUX PROTEIN CORC"/>
    <property type="match status" value="1"/>
</dbReference>
<keyword evidence="2" id="KW-0677">Repeat</keyword>
<dbReference type="SMART" id="SM01091">
    <property type="entry name" value="CorC_HlyC"/>
    <property type="match status" value="1"/>
</dbReference>
<dbReference type="PANTHER" id="PTHR22777">
    <property type="entry name" value="HEMOLYSIN-RELATED"/>
    <property type="match status" value="1"/>
</dbReference>
<evidence type="ECO:0000313" key="8">
    <source>
        <dbReference type="Proteomes" id="UP000198703"/>
    </source>
</evidence>
<dbReference type="GO" id="GO:0050660">
    <property type="term" value="F:flavin adenine dinucleotide binding"/>
    <property type="evidence" value="ECO:0007669"/>
    <property type="project" value="InterPro"/>
</dbReference>
<feature type="region of interest" description="Disordered" evidence="5">
    <location>
        <begin position="1"/>
        <end position="28"/>
    </location>
</feature>
<evidence type="ECO:0000256" key="1">
    <source>
        <dbReference type="ARBA" id="ARBA00006446"/>
    </source>
</evidence>
<feature type="compositionally biased region" description="Basic and acidic residues" evidence="5">
    <location>
        <begin position="334"/>
        <end position="345"/>
    </location>
</feature>
<dbReference type="SMART" id="SM00116">
    <property type="entry name" value="CBS"/>
    <property type="match status" value="2"/>
</dbReference>
<dbReference type="GO" id="GO:0005886">
    <property type="term" value="C:plasma membrane"/>
    <property type="evidence" value="ECO:0007669"/>
    <property type="project" value="TreeGrafter"/>
</dbReference>
<dbReference type="InterPro" id="IPR036318">
    <property type="entry name" value="FAD-bd_PCMH-like_sf"/>
</dbReference>
<dbReference type="InterPro" id="IPR000644">
    <property type="entry name" value="CBS_dom"/>
</dbReference>
<dbReference type="AlphaFoldDB" id="A0A1H4DXD9"/>
<name>A0A1H4DXD9_9RHOB</name>
<protein>
    <submittedName>
        <fullName evidence="7">Magnesium and cobalt transporter</fullName>
    </submittedName>
</protein>
<dbReference type="InterPro" id="IPR044751">
    <property type="entry name" value="Ion_transp-like_CBS"/>
</dbReference>
<dbReference type="InterPro" id="IPR046342">
    <property type="entry name" value="CBS_dom_sf"/>
</dbReference>
<dbReference type="Gene3D" id="3.10.580.10">
    <property type="entry name" value="CBS-domain"/>
    <property type="match status" value="1"/>
</dbReference>
<accession>A0A1H4DXD9</accession>
<evidence type="ECO:0000259" key="6">
    <source>
        <dbReference type="PROSITE" id="PS51371"/>
    </source>
</evidence>
<dbReference type="PROSITE" id="PS51371">
    <property type="entry name" value="CBS"/>
    <property type="match status" value="2"/>
</dbReference>
<dbReference type="CDD" id="cd04590">
    <property type="entry name" value="CBS_pair_CorC_HlyC_assoc"/>
    <property type="match status" value="1"/>
</dbReference>
<feature type="compositionally biased region" description="Low complexity" evidence="5">
    <location>
        <begin position="315"/>
        <end position="333"/>
    </location>
</feature>
<comment type="similarity">
    <text evidence="1">Belongs to the UPF0053 family. Hemolysin C subfamily.</text>
</comment>
<dbReference type="InterPro" id="IPR016169">
    <property type="entry name" value="FAD-bd_PCMH_sub2"/>
</dbReference>
<evidence type="ECO:0000256" key="2">
    <source>
        <dbReference type="ARBA" id="ARBA00022737"/>
    </source>
</evidence>
<reference evidence="7 8" key="1">
    <citation type="submission" date="2016-10" db="EMBL/GenBank/DDBJ databases">
        <authorList>
            <person name="de Groot N.N."/>
        </authorList>
    </citation>
    <scope>NUCLEOTIDE SEQUENCE [LARGE SCALE GENOMIC DNA]</scope>
    <source>
        <strain evidence="7 8">DSM 15345</strain>
    </source>
</reference>
<keyword evidence="8" id="KW-1185">Reference proteome</keyword>
<gene>
    <name evidence="7" type="ORF">SAMN05444370_11198</name>
</gene>
<dbReference type="Proteomes" id="UP000198703">
    <property type="component" value="Unassembled WGS sequence"/>
</dbReference>
<dbReference type="FunFam" id="3.10.580.10:FF:000002">
    <property type="entry name" value="Magnesium/cobalt efflux protein CorC"/>
    <property type="match status" value="1"/>
</dbReference>
<dbReference type="Gene3D" id="3.30.465.10">
    <property type="match status" value="1"/>
</dbReference>
<dbReference type="InterPro" id="IPR005170">
    <property type="entry name" value="Transptr-assoc_dom"/>
</dbReference>
<evidence type="ECO:0000256" key="3">
    <source>
        <dbReference type="ARBA" id="ARBA00023122"/>
    </source>
</evidence>
<dbReference type="Pfam" id="PF00571">
    <property type="entry name" value="CBS"/>
    <property type="match status" value="2"/>
</dbReference>
<feature type="domain" description="CBS" evidence="6">
    <location>
        <begin position="153"/>
        <end position="210"/>
    </location>
</feature>
<feature type="domain" description="CBS" evidence="6">
    <location>
        <begin position="84"/>
        <end position="143"/>
    </location>
</feature>
<dbReference type="Pfam" id="PF03471">
    <property type="entry name" value="CorC_HlyC"/>
    <property type="match status" value="1"/>
</dbReference>
<proteinExistence type="inferred from homology"/>
<dbReference type="STRING" id="89524.SAMN05444370_11198"/>
<feature type="region of interest" description="Disordered" evidence="5">
    <location>
        <begin position="299"/>
        <end position="345"/>
    </location>
</feature>
<evidence type="ECO:0000256" key="4">
    <source>
        <dbReference type="PROSITE-ProRule" id="PRU00703"/>
    </source>
</evidence>
<organism evidence="7 8">
    <name type="scientific">Rubrimonas cliftonensis</name>
    <dbReference type="NCBI Taxonomy" id="89524"/>
    <lineage>
        <taxon>Bacteria</taxon>
        <taxon>Pseudomonadati</taxon>
        <taxon>Pseudomonadota</taxon>
        <taxon>Alphaproteobacteria</taxon>
        <taxon>Rhodobacterales</taxon>
        <taxon>Paracoccaceae</taxon>
        <taxon>Rubrimonas</taxon>
    </lineage>
</organism>
<keyword evidence="3 4" id="KW-0129">CBS domain</keyword>
<evidence type="ECO:0000256" key="5">
    <source>
        <dbReference type="SAM" id="MobiDB-lite"/>
    </source>
</evidence>
<dbReference type="SUPFAM" id="SSF56176">
    <property type="entry name" value="FAD-binding/transporter-associated domain-like"/>
    <property type="match status" value="1"/>
</dbReference>